<reference evidence="1 2" key="1">
    <citation type="submission" date="2015-06" db="EMBL/GenBank/DDBJ databases">
        <title>New insights into the roles of widespread benthic archaea in carbon and nitrogen cycling.</title>
        <authorList>
            <person name="Lazar C.S."/>
            <person name="Baker B.J."/>
            <person name="Seitz K.W."/>
            <person name="Hyde A.S."/>
            <person name="Dick G.J."/>
            <person name="Hinrichs K.-U."/>
            <person name="Teske A.P."/>
        </authorList>
    </citation>
    <scope>NUCLEOTIDE SEQUENCE [LARGE SCALE GENOMIC DNA]</scope>
    <source>
        <strain evidence="1">DG-45</strain>
    </source>
</reference>
<dbReference type="Proteomes" id="UP000037210">
    <property type="component" value="Unassembled WGS sequence"/>
</dbReference>
<dbReference type="EMBL" id="LFWZ01000019">
    <property type="protein sequence ID" value="KON30873.1"/>
    <property type="molecule type" value="Genomic_DNA"/>
</dbReference>
<evidence type="ECO:0000313" key="2">
    <source>
        <dbReference type="Proteomes" id="UP000037210"/>
    </source>
</evidence>
<comment type="caution">
    <text evidence="1">The sequence shown here is derived from an EMBL/GenBank/DDBJ whole genome shotgun (WGS) entry which is preliminary data.</text>
</comment>
<sequence>MAILRGLMNGLGIKKGKKSLTDLVIERSIELLGCTLDERSDENLKWMRENGYRIKKAHKRGRARGRRR</sequence>
<name>A0A0M0BQL4_9ARCH</name>
<organism evidence="1 2">
    <name type="scientific">miscellaneous Crenarchaeota group-15 archaeon DG-45</name>
    <dbReference type="NCBI Taxonomy" id="1685127"/>
    <lineage>
        <taxon>Archaea</taxon>
        <taxon>Candidatus Bathyarchaeota</taxon>
        <taxon>MCG-15</taxon>
    </lineage>
</organism>
<gene>
    <name evidence="1" type="ORF">AC482_02710</name>
</gene>
<accession>A0A0M0BQL4</accession>
<protein>
    <submittedName>
        <fullName evidence="1">Uncharacterized protein</fullName>
    </submittedName>
</protein>
<dbReference type="AlphaFoldDB" id="A0A0M0BQL4"/>
<evidence type="ECO:0000313" key="1">
    <source>
        <dbReference type="EMBL" id="KON30873.1"/>
    </source>
</evidence>
<proteinExistence type="predicted"/>